<comment type="function">
    <text evidence="6 8 9">Necessary for efficient RNA polymerase transcription elongation past template-encoded arresting sites. The arresting sites in DNA have the property of trapping a certain fraction of elongating RNA polymerases that pass through, resulting in locked ternary complexes. Cleavage of the nascent transcript by cleavage factors such as GreA or GreB allows the resumption of elongation from the new 3'terminus. GreA releases sequences of 2 to 3 nucleotides.</text>
</comment>
<evidence type="ECO:0000259" key="10">
    <source>
        <dbReference type="Pfam" id="PF01272"/>
    </source>
</evidence>
<dbReference type="GO" id="GO:0006354">
    <property type="term" value="P:DNA-templated transcription elongation"/>
    <property type="evidence" value="ECO:0007669"/>
    <property type="project" value="TreeGrafter"/>
</dbReference>
<dbReference type="InterPro" id="IPR036953">
    <property type="entry name" value="GreA/GreB_C_sf"/>
</dbReference>
<dbReference type="InterPro" id="IPR036805">
    <property type="entry name" value="Tscrpt_elong_fac_GreA/B_N_sf"/>
</dbReference>
<dbReference type="NCBIfam" id="TIGR01462">
    <property type="entry name" value="greA"/>
    <property type="match status" value="1"/>
</dbReference>
<dbReference type="Pfam" id="PF01272">
    <property type="entry name" value="GreA_GreB"/>
    <property type="match status" value="1"/>
</dbReference>
<dbReference type="Gene3D" id="1.10.287.180">
    <property type="entry name" value="Transcription elongation factor, GreA/GreB, N-terminal domain"/>
    <property type="match status" value="1"/>
</dbReference>
<evidence type="ECO:0000256" key="6">
    <source>
        <dbReference type="ARBA" id="ARBA00024916"/>
    </source>
</evidence>
<dbReference type="Pfam" id="PF03449">
    <property type="entry name" value="GreA_GreB_N"/>
    <property type="match status" value="1"/>
</dbReference>
<dbReference type="AlphaFoldDB" id="A0A0G0FG08"/>
<dbReference type="EMBL" id="LBSM01000011">
    <property type="protein sequence ID" value="KKQ18038.1"/>
    <property type="molecule type" value="Genomic_DNA"/>
</dbReference>
<dbReference type="PATRIC" id="fig|1618331.3.peg.633"/>
<keyword evidence="12" id="KW-0648">Protein biosynthesis</keyword>
<evidence type="ECO:0000256" key="7">
    <source>
        <dbReference type="ARBA" id="ARBA00030776"/>
    </source>
</evidence>
<sequence>MQEQILLTVSGHEKIKKELQDLKNRRLKISQRIKTAREFGDLSENSEYEDAKNEQSFVEGRILELEEMLRRAKVLTKNGTDKVELGSTVILKIDGQSPEYTIVGASESDPGTGKISVDSPLGHSLMGCAKGEEVEILTPNGKMACEVVAIK</sequence>
<evidence type="ECO:0000256" key="3">
    <source>
        <dbReference type="ARBA" id="ARBA00023015"/>
    </source>
</evidence>
<dbReference type="GO" id="GO:0003677">
    <property type="term" value="F:DNA binding"/>
    <property type="evidence" value="ECO:0007669"/>
    <property type="project" value="UniProtKB-UniRule"/>
</dbReference>
<evidence type="ECO:0000313" key="13">
    <source>
        <dbReference type="Proteomes" id="UP000034508"/>
    </source>
</evidence>
<proteinExistence type="inferred from homology"/>
<evidence type="ECO:0000256" key="5">
    <source>
        <dbReference type="ARBA" id="ARBA00023163"/>
    </source>
</evidence>
<keyword evidence="4 8" id="KW-0238">DNA-binding</keyword>
<dbReference type="InterPro" id="IPR006359">
    <property type="entry name" value="Tscrpt_elong_fac_GreA"/>
</dbReference>
<evidence type="ECO:0000256" key="4">
    <source>
        <dbReference type="ARBA" id="ARBA00023125"/>
    </source>
</evidence>
<evidence type="ECO:0000256" key="8">
    <source>
        <dbReference type="HAMAP-Rule" id="MF_00105"/>
    </source>
</evidence>
<dbReference type="Gene3D" id="3.10.50.30">
    <property type="entry name" value="Transcription elongation factor, GreA/GreB, C-terminal domain"/>
    <property type="match status" value="1"/>
</dbReference>
<dbReference type="SUPFAM" id="SSF54534">
    <property type="entry name" value="FKBP-like"/>
    <property type="match status" value="1"/>
</dbReference>
<dbReference type="NCBIfam" id="NF001263">
    <property type="entry name" value="PRK00226.1-4"/>
    <property type="match status" value="1"/>
</dbReference>
<dbReference type="GO" id="GO:0032784">
    <property type="term" value="P:regulation of DNA-templated transcription elongation"/>
    <property type="evidence" value="ECO:0007669"/>
    <property type="project" value="UniProtKB-UniRule"/>
</dbReference>
<keyword evidence="3 8" id="KW-0805">Transcription regulation</keyword>
<dbReference type="PANTHER" id="PTHR30437">
    <property type="entry name" value="TRANSCRIPTION ELONGATION FACTOR GREA"/>
    <property type="match status" value="1"/>
</dbReference>
<dbReference type="InterPro" id="IPR001437">
    <property type="entry name" value="Tscrpt_elong_fac_GreA/B_C"/>
</dbReference>
<gene>
    <name evidence="8" type="primary">greA</name>
    <name evidence="12" type="ORF">US31_C0011G0020</name>
</gene>
<feature type="domain" description="Transcription elongation factor GreA/GreB N-terminal" evidence="11">
    <location>
        <begin position="5"/>
        <end position="74"/>
    </location>
</feature>
<keyword evidence="5 8" id="KW-0804">Transcription</keyword>
<name>A0A0G0FG08_9BACT</name>
<dbReference type="GO" id="GO:0003746">
    <property type="term" value="F:translation elongation factor activity"/>
    <property type="evidence" value="ECO:0007669"/>
    <property type="project" value="UniProtKB-KW"/>
</dbReference>
<dbReference type="FunFam" id="1.10.287.180:FF:000001">
    <property type="entry name" value="Transcription elongation factor GreA"/>
    <property type="match status" value="1"/>
</dbReference>
<reference evidence="12 13" key="1">
    <citation type="journal article" date="2015" name="Nature">
        <title>rRNA introns, odd ribosomes, and small enigmatic genomes across a large radiation of phyla.</title>
        <authorList>
            <person name="Brown C.T."/>
            <person name="Hug L.A."/>
            <person name="Thomas B.C."/>
            <person name="Sharon I."/>
            <person name="Castelle C.J."/>
            <person name="Singh A."/>
            <person name="Wilkins M.J."/>
            <person name="Williams K.H."/>
            <person name="Banfield J.F."/>
        </authorList>
    </citation>
    <scope>NUCLEOTIDE SEQUENCE [LARGE SCALE GENOMIC DNA]</scope>
</reference>
<evidence type="ECO:0000256" key="9">
    <source>
        <dbReference type="RuleBase" id="RU000556"/>
    </source>
</evidence>
<dbReference type="Proteomes" id="UP000034508">
    <property type="component" value="Unassembled WGS sequence"/>
</dbReference>
<evidence type="ECO:0000259" key="11">
    <source>
        <dbReference type="Pfam" id="PF03449"/>
    </source>
</evidence>
<dbReference type="PROSITE" id="PS00829">
    <property type="entry name" value="GREAB_1"/>
    <property type="match status" value="1"/>
</dbReference>
<dbReference type="PANTHER" id="PTHR30437:SF4">
    <property type="entry name" value="TRANSCRIPTION ELONGATION FACTOR GREA"/>
    <property type="match status" value="1"/>
</dbReference>
<keyword evidence="12" id="KW-0251">Elongation factor</keyword>
<dbReference type="GO" id="GO:0070063">
    <property type="term" value="F:RNA polymerase binding"/>
    <property type="evidence" value="ECO:0007669"/>
    <property type="project" value="InterPro"/>
</dbReference>
<dbReference type="SUPFAM" id="SSF46557">
    <property type="entry name" value="GreA transcript cleavage protein, N-terminal domain"/>
    <property type="match status" value="1"/>
</dbReference>
<accession>A0A0G0FG08</accession>
<comment type="caution">
    <text evidence="12">The sequence shown here is derived from an EMBL/GenBank/DDBJ whole genome shotgun (WGS) entry which is preliminary data.</text>
</comment>
<feature type="domain" description="Transcription elongation factor GreA/GreB C-terminal" evidence="10">
    <location>
        <begin position="80"/>
        <end position="151"/>
    </location>
</feature>
<dbReference type="PIRSF" id="PIRSF006092">
    <property type="entry name" value="GreA_GreB"/>
    <property type="match status" value="1"/>
</dbReference>
<feature type="coiled-coil region" evidence="8">
    <location>
        <begin position="12"/>
        <end position="68"/>
    </location>
</feature>
<organism evidence="12 13">
    <name type="scientific">Berkelbacteria bacterium GW2011_GWA1_36_9</name>
    <dbReference type="NCBI Taxonomy" id="1618331"/>
    <lineage>
        <taxon>Bacteria</taxon>
        <taxon>Candidatus Berkelbacteria</taxon>
    </lineage>
</organism>
<evidence type="ECO:0000256" key="1">
    <source>
        <dbReference type="ARBA" id="ARBA00008213"/>
    </source>
</evidence>
<evidence type="ECO:0000256" key="2">
    <source>
        <dbReference type="ARBA" id="ARBA00013729"/>
    </source>
</evidence>
<protein>
    <recommendedName>
        <fullName evidence="2 8">Transcription elongation factor GreA</fullName>
    </recommendedName>
    <alternativeName>
        <fullName evidence="7 8">Transcript cleavage factor GreA</fullName>
    </alternativeName>
</protein>
<dbReference type="InterPro" id="IPR028624">
    <property type="entry name" value="Tscrpt_elong_fac_GreA/B"/>
</dbReference>
<evidence type="ECO:0000313" key="12">
    <source>
        <dbReference type="EMBL" id="KKQ18038.1"/>
    </source>
</evidence>
<dbReference type="InterPro" id="IPR023459">
    <property type="entry name" value="Tscrpt_elong_fac_GreA/B_fam"/>
</dbReference>
<keyword evidence="8" id="KW-0175">Coiled coil</keyword>
<dbReference type="InterPro" id="IPR022691">
    <property type="entry name" value="Tscrpt_elong_fac_GreA/B_N"/>
</dbReference>
<comment type="similarity">
    <text evidence="1 8 9">Belongs to the GreA/GreB family.</text>
</comment>
<dbReference type="InterPro" id="IPR018151">
    <property type="entry name" value="TF_GreA/GreB_CS"/>
</dbReference>
<dbReference type="HAMAP" id="MF_00105">
    <property type="entry name" value="GreA_GreB"/>
    <property type="match status" value="1"/>
</dbReference>